<organism evidence="5 6">
    <name type="scientific">Iocasia fonsfrigidae</name>
    <dbReference type="NCBI Taxonomy" id="2682810"/>
    <lineage>
        <taxon>Bacteria</taxon>
        <taxon>Bacillati</taxon>
        <taxon>Bacillota</taxon>
        <taxon>Clostridia</taxon>
        <taxon>Halanaerobiales</taxon>
        <taxon>Halanaerobiaceae</taxon>
        <taxon>Iocasia</taxon>
    </lineage>
</organism>
<dbReference type="InterPro" id="IPR018060">
    <property type="entry name" value="HTH_AraC"/>
</dbReference>
<evidence type="ECO:0000256" key="2">
    <source>
        <dbReference type="ARBA" id="ARBA00023125"/>
    </source>
</evidence>
<accession>A0A8A7K4Q2</accession>
<dbReference type="PANTHER" id="PTHR47504">
    <property type="entry name" value="RIGHT ORIGIN-BINDING PROTEIN"/>
    <property type="match status" value="1"/>
</dbReference>
<keyword evidence="6" id="KW-1185">Reference proteome</keyword>
<dbReference type="Proteomes" id="UP000665020">
    <property type="component" value="Chromosome"/>
</dbReference>
<name>A0A8A7K4Q2_9FIRM</name>
<dbReference type="RefSeq" id="WP_230868380.1">
    <property type="nucleotide sequence ID" value="NZ_CP046640.1"/>
</dbReference>
<gene>
    <name evidence="5" type="ORF">GM661_01095</name>
</gene>
<keyword evidence="3" id="KW-0804">Transcription</keyword>
<keyword evidence="2" id="KW-0238">DNA-binding</keyword>
<evidence type="ECO:0000256" key="3">
    <source>
        <dbReference type="ARBA" id="ARBA00023163"/>
    </source>
</evidence>
<proteinExistence type="predicted"/>
<dbReference type="PANTHER" id="PTHR47504:SF5">
    <property type="entry name" value="RIGHT ORIGIN-BINDING PROTEIN"/>
    <property type="match status" value="1"/>
</dbReference>
<sequence length="282" mass="33567">MKKIEDIYKAVEYIENNLKNDLSVEKIANHIGYSLYYFSRIFSKTTGHSPYDYIMRRRLSIAAKKLINNEQKIIDIAFEYQFNSHETFTRAFTKMFNYLPSHIKTKKDLDKLVLKQAITQEYLDYINNIMVNIKTEIINEKALYFVGLVTNKKITNKLQNQIINKLKTVKENPENFIIYFNPINYRHMQPKLIAYKAPLPEDTPSIFLGKKIPAYKYIKFIISANYFNMEFIFQYLYQTRLKFTPITIDAPYAIEQVNIKTNKNNISKIIYIPLDYYTKNQK</sequence>
<dbReference type="PROSITE" id="PS00041">
    <property type="entry name" value="HTH_ARAC_FAMILY_1"/>
    <property type="match status" value="1"/>
</dbReference>
<dbReference type="SMART" id="SM00342">
    <property type="entry name" value="HTH_ARAC"/>
    <property type="match status" value="1"/>
</dbReference>
<feature type="domain" description="HTH araC/xylS-type" evidence="4">
    <location>
        <begin position="8"/>
        <end position="106"/>
    </location>
</feature>
<dbReference type="Pfam" id="PF12833">
    <property type="entry name" value="HTH_18"/>
    <property type="match status" value="1"/>
</dbReference>
<dbReference type="GO" id="GO:0043565">
    <property type="term" value="F:sequence-specific DNA binding"/>
    <property type="evidence" value="ECO:0007669"/>
    <property type="project" value="InterPro"/>
</dbReference>
<dbReference type="InterPro" id="IPR018062">
    <property type="entry name" value="HTH_AraC-typ_CS"/>
</dbReference>
<dbReference type="AlphaFoldDB" id="A0A8A7K4Q2"/>
<evidence type="ECO:0000313" key="5">
    <source>
        <dbReference type="EMBL" id="QTL96666.1"/>
    </source>
</evidence>
<keyword evidence="1" id="KW-0805">Transcription regulation</keyword>
<evidence type="ECO:0000256" key="1">
    <source>
        <dbReference type="ARBA" id="ARBA00023015"/>
    </source>
</evidence>
<dbReference type="SUPFAM" id="SSF46689">
    <property type="entry name" value="Homeodomain-like"/>
    <property type="match status" value="2"/>
</dbReference>
<evidence type="ECO:0000259" key="4">
    <source>
        <dbReference type="PROSITE" id="PS01124"/>
    </source>
</evidence>
<dbReference type="KEGG" id="ifn:GM661_01095"/>
<dbReference type="InterPro" id="IPR009057">
    <property type="entry name" value="Homeodomain-like_sf"/>
</dbReference>
<reference evidence="5" key="1">
    <citation type="submission" date="2019-12" db="EMBL/GenBank/DDBJ databases">
        <authorList>
            <person name="zhang j."/>
            <person name="sun C.M."/>
        </authorList>
    </citation>
    <scope>NUCLEOTIDE SEQUENCE</scope>
    <source>
        <strain evidence="5">NS-1</strain>
    </source>
</reference>
<dbReference type="InterPro" id="IPR050959">
    <property type="entry name" value="MarA-like"/>
</dbReference>
<evidence type="ECO:0000313" key="6">
    <source>
        <dbReference type="Proteomes" id="UP000665020"/>
    </source>
</evidence>
<protein>
    <submittedName>
        <fullName evidence="5">Helix-turn-helix domain-containing protein</fullName>
    </submittedName>
</protein>
<dbReference type="GO" id="GO:0003700">
    <property type="term" value="F:DNA-binding transcription factor activity"/>
    <property type="evidence" value="ECO:0007669"/>
    <property type="project" value="InterPro"/>
</dbReference>
<dbReference type="Gene3D" id="1.10.10.60">
    <property type="entry name" value="Homeodomain-like"/>
    <property type="match status" value="2"/>
</dbReference>
<dbReference type="EMBL" id="CP046640">
    <property type="protein sequence ID" value="QTL96666.1"/>
    <property type="molecule type" value="Genomic_DNA"/>
</dbReference>
<dbReference type="PROSITE" id="PS01124">
    <property type="entry name" value="HTH_ARAC_FAMILY_2"/>
    <property type="match status" value="1"/>
</dbReference>